<sequence>MSLDAAVASLADHLLEQEFVEVLAHHDADGIAAASILCHAMFREGGRFRLRIRPGITTDDLPGDGSVLLCDFGSALTDLPGDVMVVDHHLPRFEGDYHVNPHLAGIDGDRDISAAGAAYLVAQRMGDNRDLAGLALLGIIGDGQTLDGPNKEIVNEGIANGFITPRRGLRLPGRGLVEQLALAVDPYLPGFSGVPDRARTLVAEVTDEDDMDIESLLTRIVLAAAPDASVSALCGIWGTTYSLGREVIDEALNLAAVVDACGKAGNGDIGASLCLRSSHAIQEAWEITARYRQAVIAGIRGARRLDERVALFAVDDGEVASDVADALANDFVQSGPVFVIGRIGDHCSVSARCPPGIDLDLEAVMRTIAEACGGQGGGHRLRAGARVAADQADRFRQELLEAIPA</sequence>
<dbReference type="InterPro" id="IPR001667">
    <property type="entry name" value="DDH_dom"/>
</dbReference>
<evidence type="ECO:0000259" key="1">
    <source>
        <dbReference type="Pfam" id="PF01368"/>
    </source>
</evidence>
<accession>A0A0H1R8Z2</accession>
<keyword evidence="4" id="KW-1185">Reference proteome</keyword>
<dbReference type="RefSeq" id="WP_048179791.1">
    <property type="nucleotide sequence ID" value="NZ_JXOJ01000001.1"/>
</dbReference>
<dbReference type="EMBL" id="JXOJ01000001">
    <property type="protein sequence ID" value="KLK89087.1"/>
    <property type="molecule type" value="Genomic_DNA"/>
</dbReference>
<dbReference type="PANTHER" id="PTHR30255">
    <property type="entry name" value="SINGLE-STRANDED-DNA-SPECIFIC EXONUCLEASE RECJ"/>
    <property type="match status" value="1"/>
</dbReference>
<feature type="domain" description="DDH" evidence="1">
    <location>
        <begin position="22"/>
        <end position="139"/>
    </location>
</feature>
<evidence type="ECO:0000313" key="3">
    <source>
        <dbReference type="EMBL" id="KLK89087.1"/>
    </source>
</evidence>
<dbReference type="STRING" id="1550566.SZ63_01130"/>
<comment type="caution">
    <text evidence="3">The sequence shown here is derived from an EMBL/GenBank/DDBJ whole genome shotgun (WGS) entry which is preliminary data.</text>
</comment>
<evidence type="ECO:0000259" key="2">
    <source>
        <dbReference type="Pfam" id="PF02272"/>
    </source>
</evidence>
<dbReference type="InterPro" id="IPR051673">
    <property type="entry name" value="SSDNA_exonuclease_RecJ"/>
</dbReference>
<dbReference type="SUPFAM" id="SSF64182">
    <property type="entry name" value="DHH phosphoesterases"/>
    <property type="match status" value="1"/>
</dbReference>
<name>A0A0H1R8Z2_9EURY</name>
<dbReference type="Proteomes" id="UP000035301">
    <property type="component" value="Unassembled WGS sequence"/>
</dbReference>
<reference evidence="3 4" key="1">
    <citation type="journal article" date="2015" name="Int. J. Syst. Evol. Microbiol.">
        <title>Methanoculleus sediminis sp. nov., a methanogen from sediments near a submarine mud volcano.</title>
        <authorList>
            <person name="Chen S.C."/>
            <person name="Chen M.F."/>
            <person name="Lai M.C."/>
            <person name="Weng C.Y."/>
            <person name="Wu S.Y."/>
            <person name="Lin S."/>
            <person name="Yang T.F."/>
            <person name="Chen P.C."/>
        </authorList>
    </citation>
    <scope>NUCLEOTIDE SEQUENCE [LARGE SCALE GENOMIC DNA]</scope>
    <source>
        <strain evidence="3 4">S3Fa</strain>
    </source>
</reference>
<protein>
    <submittedName>
        <fullName evidence="3">Phosphoesterase</fullName>
    </submittedName>
</protein>
<dbReference type="Pfam" id="PF01368">
    <property type="entry name" value="DHH"/>
    <property type="match status" value="1"/>
</dbReference>
<dbReference type="OrthoDB" id="36101at2157"/>
<dbReference type="PANTHER" id="PTHR30255:SF2">
    <property type="entry name" value="SINGLE-STRANDED-DNA-SPECIFIC EXONUCLEASE RECJ"/>
    <property type="match status" value="1"/>
</dbReference>
<gene>
    <name evidence="3" type="ORF">SZ63_01130</name>
</gene>
<dbReference type="InterPro" id="IPR003156">
    <property type="entry name" value="DHHA1_dom"/>
</dbReference>
<dbReference type="Gene3D" id="3.10.310.30">
    <property type="match status" value="1"/>
</dbReference>
<proteinExistence type="predicted"/>
<dbReference type="PATRIC" id="fig|1550566.3.peg.245"/>
<feature type="domain" description="DHHA1" evidence="2">
    <location>
        <begin position="316"/>
        <end position="402"/>
    </location>
</feature>
<dbReference type="Pfam" id="PF02272">
    <property type="entry name" value="DHHA1"/>
    <property type="match status" value="1"/>
</dbReference>
<dbReference type="AlphaFoldDB" id="A0A0H1R8Z2"/>
<dbReference type="GO" id="GO:0004527">
    <property type="term" value="F:exonuclease activity"/>
    <property type="evidence" value="ECO:0007669"/>
    <property type="project" value="UniProtKB-KW"/>
</dbReference>
<dbReference type="Gene3D" id="3.90.1640.30">
    <property type="match status" value="1"/>
</dbReference>
<organism evidence="3 4">
    <name type="scientific">Methanoculleus sediminis</name>
    <dbReference type="NCBI Taxonomy" id="1550566"/>
    <lineage>
        <taxon>Archaea</taxon>
        <taxon>Methanobacteriati</taxon>
        <taxon>Methanobacteriota</taxon>
        <taxon>Stenosarchaea group</taxon>
        <taxon>Methanomicrobia</taxon>
        <taxon>Methanomicrobiales</taxon>
        <taxon>Methanomicrobiaceae</taxon>
        <taxon>Methanoculleus</taxon>
    </lineage>
</organism>
<evidence type="ECO:0000313" key="4">
    <source>
        <dbReference type="Proteomes" id="UP000035301"/>
    </source>
</evidence>
<dbReference type="InterPro" id="IPR038763">
    <property type="entry name" value="DHH_sf"/>
</dbReference>
<dbReference type="GO" id="GO:0003676">
    <property type="term" value="F:nucleic acid binding"/>
    <property type="evidence" value="ECO:0007669"/>
    <property type="project" value="InterPro"/>
</dbReference>